<dbReference type="InterPro" id="IPR005198">
    <property type="entry name" value="Glyco_hydro_76"/>
</dbReference>
<dbReference type="PANTHER" id="PTHR47791">
    <property type="entry name" value="MEIOTICALLY UP-REGULATED GENE 191 PROTEIN"/>
    <property type="match status" value="1"/>
</dbReference>
<dbReference type="Proteomes" id="UP001345827">
    <property type="component" value="Unassembled WGS sequence"/>
</dbReference>
<evidence type="ECO:0000313" key="2">
    <source>
        <dbReference type="Proteomes" id="UP001345827"/>
    </source>
</evidence>
<keyword evidence="2" id="KW-1185">Reference proteome</keyword>
<evidence type="ECO:0008006" key="3">
    <source>
        <dbReference type="Google" id="ProtNLM"/>
    </source>
</evidence>
<protein>
    <recommendedName>
        <fullName evidence="3">Six-hairpin glycosidase</fullName>
    </recommendedName>
</protein>
<dbReference type="InterPro" id="IPR053169">
    <property type="entry name" value="MUG_Protein"/>
</dbReference>
<dbReference type="InterPro" id="IPR008928">
    <property type="entry name" value="6-hairpin_glycosidase_sf"/>
</dbReference>
<evidence type="ECO:0000313" key="1">
    <source>
        <dbReference type="EMBL" id="KAK5533385.1"/>
    </source>
</evidence>
<sequence>MPPLFAQAPIQLSLDSSQTQLPGNFPLNITQPGIDVFLASKQDDGQIDGLVYWQVANGYTAIALHDAWSNTSSNTVVLEDLVSKVQNEQQDCINVYNDDTMWWSIGLLELYEVTQNVTHLTVAGDIWNHVRNSVISPGEHVVNGVDMAGGVIWTTKPNETQVNAITTGLFSELSARLSSRYNDASARESLLEYAIFSLDWILRCRYIEDDFVVLDHIDLATNQTVDSTYTYNTGQAIAASVAIYDAIKVNNSDPLSNALIYLDLAGEMALHSMNRTSWIDGDRTLTERDAYPGTGPNPAPAWENCDGVGFKAILLRNLAKLHRTLRRDDVNSELQGTIKDFVEHQFWSLQDRDTNGHDQYGPWWAGPMDLATSHSQLAALDVMAAIHAVQ</sequence>
<comment type="caution">
    <text evidence="1">The sequence shown here is derived from an EMBL/GenBank/DDBJ whole genome shotgun (WGS) entry which is preliminary data.</text>
</comment>
<accession>A0AAV9Q0Q7</accession>
<dbReference type="Gene3D" id="1.50.10.20">
    <property type="match status" value="1"/>
</dbReference>
<gene>
    <name evidence="1" type="ORF">LTR25_007251</name>
</gene>
<organism evidence="1 2">
    <name type="scientific">Vermiconidia calcicola</name>
    <dbReference type="NCBI Taxonomy" id="1690605"/>
    <lineage>
        <taxon>Eukaryota</taxon>
        <taxon>Fungi</taxon>
        <taxon>Dikarya</taxon>
        <taxon>Ascomycota</taxon>
        <taxon>Pezizomycotina</taxon>
        <taxon>Dothideomycetes</taxon>
        <taxon>Dothideomycetidae</taxon>
        <taxon>Mycosphaerellales</taxon>
        <taxon>Extremaceae</taxon>
        <taxon>Vermiconidia</taxon>
    </lineage>
</organism>
<reference evidence="1 2" key="1">
    <citation type="submission" date="2023-06" db="EMBL/GenBank/DDBJ databases">
        <title>Black Yeasts Isolated from many extreme environments.</title>
        <authorList>
            <person name="Coleine C."/>
            <person name="Stajich J.E."/>
            <person name="Selbmann L."/>
        </authorList>
    </citation>
    <scope>NUCLEOTIDE SEQUENCE [LARGE SCALE GENOMIC DNA]</scope>
    <source>
        <strain evidence="1 2">CCFEE 5887</strain>
    </source>
</reference>
<dbReference type="Pfam" id="PF03663">
    <property type="entry name" value="Glyco_hydro_76"/>
    <property type="match status" value="1"/>
</dbReference>
<dbReference type="EMBL" id="JAXLQG010000013">
    <property type="protein sequence ID" value="KAK5533385.1"/>
    <property type="molecule type" value="Genomic_DNA"/>
</dbReference>
<dbReference type="AlphaFoldDB" id="A0AAV9Q0Q7"/>
<dbReference type="SUPFAM" id="SSF48208">
    <property type="entry name" value="Six-hairpin glycosidases"/>
    <property type="match status" value="1"/>
</dbReference>
<dbReference type="GO" id="GO:0005975">
    <property type="term" value="P:carbohydrate metabolic process"/>
    <property type="evidence" value="ECO:0007669"/>
    <property type="project" value="InterPro"/>
</dbReference>
<dbReference type="PANTHER" id="PTHR47791:SF1">
    <property type="entry name" value="ENDO MANNANASE, GH76 FAMILY (EUROFUNG)"/>
    <property type="match status" value="1"/>
</dbReference>
<proteinExistence type="predicted"/>
<name>A0AAV9Q0Q7_9PEZI</name>